<dbReference type="EMBL" id="MU853416">
    <property type="protein sequence ID" value="KAK4132654.1"/>
    <property type="molecule type" value="Genomic_DNA"/>
</dbReference>
<evidence type="ECO:0000313" key="1">
    <source>
        <dbReference type="EMBL" id="KAK4132654.1"/>
    </source>
</evidence>
<sequence length="80" mass="8951">MPRPQSTPEPLSGFIQYSLQWSHLPQWVQQVGGQNIAKGAGQRVAVVEVEYIDRHSGSLLWQVLHSGRILRTKSCRSLGV</sequence>
<reference evidence="1" key="1">
    <citation type="journal article" date="2023" name="Mol. Phylogenet. Evol.">
        <title>Genome-scale phylogeny and comparative genomics of the fungal order Sordariales.</title>
        <authorList>
            <person name="Hensen N."/>
            <person name="Bonometti L."/>
            <person name="Westerberg I."/>
            <person name="Brannstrom I.O."/>
            <person name="Guillou S."/>
            <person name="Cros-Aarteil S."/>
            <person name="Calhoun S."/>
            <person name="Haridas S."/>
            <person name="Kuo A."/>
            <person name="Mondo S."/>
            <person name="Pangilinan J."/>
            <person name="Riley R."/>
            <person name="LaButti K."/>
            <person name="Andreopoulos B."/>
            <person name="Lipzen A."/>
            <person name="Chen C."/>
            <person name="Yan M."/>
            <person name="Daum C."/>
            <person name="Ng V."/>
            <person name="Clum A."/>
            <person name="Steindorff A."/>
            <person name="Ohm R.A."/>
            <person name="Martin F."/>
            <person name="Silar P."/>
            <person name="Natvig D.O."/>
            <person name="Lalanne C."/>
            <person name="Gautier V."/>
            <person name="Ament-Velasquez S.L."/>
            <person name="Kruys A."/>
            <person name="Hutchinson M.I."/>
            <person name="Powell A.J."/>
            <person name="Barry K."/>
            <person name="Miller A.N."/>
            <person name="Grigoriev I.V."/>
            <person name="Debuchy R."/>
            <person name="Gladieux P."/>
            <person name="Hiltunen Thoren M."/>
            <person name="Johannesson H."/>
        </authorList>
    </citation>
    <scope>NUCLEOTIDE SEQUENCE</scope>
    <source>
        <strain evidence="1">CBS 123565</strain>
    </source>
</reference>
<evidence type="ECO:0000313" key="2">
    <source>
        <dbReference type="Proteomes" id="UP001304895"/>
    </source>
</evidence>
<name>A0AAN6ZCR6_9PEZI</name>
<keyword evidence="2" id="KW-1185">Reference proteome</keyword>
<dbReference type="Proteomes" id="UP001304895">
    <property type="component" value="Unassembled WGS sequence"/>
</dbReference>
<proteinExistence type="predicted"/>
<dbReference type="AlphaFoldDB" id="A0AAN6ZCR6"/>
<comment type="caution">
    <text evidence="1">The sequence shown here is derived from an EMBL/GenBank/DDBJ whole genome shotgun (WGS) entry which is preliminary data.</text>
</comment>
<organism evidence="1 2">
    <name type="scientific">Trichocladium antarcticum</name>
    <dbReference type="NCBI Taxonomy" id="1450529"/>
    <lineage>
        <taxon>Eukaryota</taxon>
        <taxon>Fungi</taxon>
        <taxon>Dikarya</taxon>
        <taxon>Ascomycota</taxon>
        <taxon>Pezizomycotina</taxon>
        <taxon>Sordariomycetes</taxon>
        <taxon>Sordariomycetidae</taxon>
        <taxon>Sordariales</taxon>
        <taxon>Chaetomiaceae</taxon>
        <taxon>Trichocladium</taxon>
    </lineage>
</organism>
<gene>
    <name evidence="1" type="ORF">BT67DRAFT_75077</name>
</gene>
<reference evidence="1" key="2">
    <citation type="submission" date="2023-05" db="EMBL/GenBank/DDBJ databases">
        <authorList>
            <consortium name="Lawrence Berkeley National Laboratory"/>
            <person name="Steindorff A."/>
            <person name="Hensen N."/>
            <person name="Bonometti L."/>
            <person name="Westerberg I."/>
            <person name="Brannstrom I.O."/>
            <person name="Guillou S."/>
            <person name="Cros-Aarteil S."/>
            <person name="Calhoun S."/>
            <person name="Haridas S."/>
            <person name="Kuo A."/>
            <person name="Mondo S."/>
            <person name="Pangilinan J."/>
            <person name="Riley R."/>
            <person name="Labutti K."/>
            <person name="Andreopoulos B."/>
            <person name="Lipzen A."/>
            <person name="Chen C."/>
            <person name="Yanf M."/>
            <person name="Daum C."/>
            <person name="Ng V."/>
            <person name="Clum A."/>
            <person name="Ohm R."/>
            <person name="Martin F."/>
            <person name="Silar P."/>
            <person name="Natvig D."/>
            <person name="Lalanne C."/>
            <person name="Gautier V."/>
            <person name="Ament-Velasquez S.L."/>
            <person name="Kruys A."/>
            <person name="Hutchinson M.I."/>
            <person name="Powell A.J."/>
            <person name="Barry K."/>
            <person name="Miller A.N."/>
            <person name="Grigoriev I.V."/>
            <person name="Debuchy R."/>
            <person name="Gladieux P."/>
            <person name="Thoren M.H."/>
            <person name="Johannesson H."/>
        </authorList>
    </citation>
    <scope>NUCLEOTIDE SEQUENCE</scope>
    <source>
        <strain evidence="1">CBS 123565</strain>
    </source>
</reference>
<protein>
    <submittedName>
        <fullName evidence="1">Uncharacterized protein</fullName>
    </submittedName>
</protein>
<accession>A0AAN6ZCR6</accession>